<evidence type="ECO:0000313" key="2">
    <source>
        <dbReference type="EMBL" id="AEO93503.1"/>
    </source>
</evidence>
<feature type="transmembrane region" description="Helical" evidence="1">
    <location>
        <begin position="45"/>
        <end position="62"/>
    </location>
</feature>
<gene>
    <name evidence="2" type="primary">244</name>
    <name evidence="2" type="ORF">G_244</name>
</gene>
<dbReference type="KEGG" id="vg:18563459"/>
<organism evidence="2 3">
    <name type="scientific">Bacillus phage G</name>
    <dbReference type="NCBI Taxonomy" id="2884420"/>
    <lineage>
        <taxon>Viruses</taxon>
        <taxon>Duplodnaviria</taxon>
        <taxon>Heunggongvirae</taxon>
        <taxon>Uroviricota</taxon>
        <taxon>Caudoviricetes</taxon>
        <taxon>Donellivirus</taxon>
        <taxon>Donellivirus gee</taxon>
    </lineage>
</organism>
<proteinExistence type="predicted"/>
<dbReference type="RefSeq" id="YP_009015547.1">
    <property type="nucleotide sequence ID" value="NC_023719.1"/>
</dbReference>
<keyword evidence="1" id="KW-1133">Transmembrane helix</keyword>
<feature type="transmembrane region" description="Helical" evidence="1">
    <location>
        <begin position="20"/>
        <end position="39"/>
    </location>
</feature>
<sequence length="63" mass="7125">MLKDEKDLKRYKIKEPFKKFLIKLIPCGIGSFGAHFFLAESGSSILIPIFVTLVMAHITSKIN</sequence>
<dbReference type="EMBL" id="JN638751">
    <property type="protein sequence ID" value="AEO93503.1"/>
    <property type="molecule type" value="Genomic_DNA"/>
</dbReference>
<name>G3M9Y5_9CAUD</name>
<protein>
    <submittedName>
        <fullName evidence="2">Gp244</fullName>
    </submittedName>
</protein>
<evidence type="ECO:0000313" key="3">
    <source>
        <dbReference type="Proteomes" id="UP000009273"/>
    </source>
</evidence>
<keyword evidence="1" id="KW-0812">Transmembrane</keyword>
<dbReference type="Proteomes" id="UP000009273">
    <property type="component" value="Segment"/>
</dbReference>
<dbReference type="GeneID" id="18563459"/>
<keyword evidence="3" id="KW-1185">Reference proteome</keyword>
<reference evidence="2 3" key="1">
    <citation type="submission" date="2011-09" db="EMBL/GenBank/DDBJ databases">
        <authorList>
            <person name="Pope W.H."/>
            <person name="Pedulla M.L."/>
            <person name="Ford M.E."/>
            <person name="Peebles C.L."/>
            <person name="Hatfull G.H."/>
            <person name="Hendrix R.W."/>
        </authorList>
    </citation>
    <scope>NUCLEOTIDE SEQUENCE [LARGE SCALE GENOMIC DNA]</scope>
    <source>
        <strain evidence="2">G</strain>
    </source>
</reference>
<keyword evidence="1" id="KW-0472">Membrane</keyword>
<accession>G3M9Y5</accession>
<evidence type="ECO:0000256" key="1">
    <source>
        <dbReference type="SAM" id="Phobius"/>
    </source>
</evidence>